<dbReference type="Gene3D" id="1.10.260.100">
    <property type="match status" value="1"/>
</dbReference>
<dbReference type="eggNOG" id="KOG0548">
    <property type="taxonomic scope" value="Eukaryota"/>
</dbReference>
<accession>M4D8Y7</accession>
<dbReference type="Gramene" id="Bra012947.1">
    <property type="protein sequence ID" value="Bra012947.1-P"/>
    <property type="gene ID" value="Bra012947"/>
</dbReference>
<reference evidence="3 4" key="2">
    <citation type="journal article" date="2018" name="Hortic Res">
        <title>Improved Brassica rapa reference genome by single-molecule sequencing and chromosome conformation capture technologies.</title>
        <authorList>
            <person name="Zhang L."/>
            <person name="Cai X."/>
            <person name="Wu J."/>
            <person name="Liu M."/>
            <person name="Grob S."/>
            <person name="Cheng F."/>
            <person name="Liang J."/>
            <person name="Cai C."/>
            <person name="Liu Z."/>
            <person name="Liu B."/>
            <person name="Wang F."/>
            <person name="Li S."/>
            <person name="Liu F."/>
            <person name="Li X."/>
            <person name="Cheng L."/>
            <person name="Yang W."/>
            <person name="Li M.H."/>
            <person name="Grossniklaus U."/>
            <person name="Zheng H."/>
            <person name="Wang X."/>
        </authorList>
    </citation>
    <scope>NUCLEOTIDE SEQUENCE [LARGE SCALE GENOMIC DNA]</scope>
    <source>
        <strain evidence="3 4">cv. Chiifu-401-42</strain>
    </source>
</reference>
<dbReference type="Proteomes" id="UP000011750">
    <property type="component" value="Chromosome A03"/>
</dbReference>
<dbReference type="HOGENOM" id="CLU_1588769_0_0_1"/>
<protein>
    <recommendedName>
        <fullName evidence="2">STI1 domain-containing protein</fullName>
    </recommendedName>
</protein>
<feature type="region of interest" description="Disordered" evidence="1">
    <location>
        <begin position="130"/>
        <end position="168"/>
    </location>
</feature>
<proteinExistence type="predicted"/>
<feature type="compositionally biased region" description="Acidic residues" evidence="1">
    <location>
        <begin position="141"/>
        <end position="168"/>
    </location>
</feature>
<dbReference type="SMART" id="SM00727">
    <property type="entry name" value="STI1"/>
    <property type="match status" value="1"/>
</dbReference>
<dbReference type="InParanoid" id="M4D8Y7"/>
<dbReference type="InterPro" id="IPR006636">
    <property type="entry name" value="STI1_HS-bd"/>
</dbReference>
<dbReference type="STRING" id="51351.M4D8Y7"/>
<dbReference type="EnsemblPlants" id="Bra012947.1">
    <property type="protein sequence ID" value="Bra012947.1-P"/>
    <property type="gene ID" value="Bra012947"/>
</dbReference>
<evidence type="ECO:0000256" key="1">
    <source>
        <dbReference type="SAM" id="MobiDB-lite"/>
    </source>
</evidence>
<reference evidence="3" key="3">
    <citation type="submission" date="2023-03" db="UniProtKB">
        <authorList>
            <consortium name="EnsemblPlants"/>
        </authorList>
    </citation>
    <scope>IDENTIFICATION</scope>
    <source>
        <strain evidence="3">cv. Chiifu-401-42</strain>
    </source>
</reference>
<sequence length="168" mass="18686">MAPLLFKGVEVQLQKALIRHNKPGVTAFKLDNGYAGLIDALASDSVDFYTLKLSVHSSHSKALKKIQRPKMLTPLLGSRGIQDPVIQNILTVPVMGQIMSDFQENPPTAQKHMQIPMIMKKYKIISAQDFQENPPNGSVADEVEAQDQDEEMVVQEPEELEQGFGEET</sequence>
<evidence type="ECO:0000259" key="2">
    <source>
        <dbReference type="SMART" id="SM00727"/>
    </source>
</evidence>
<reference evidence="3 4" key="1">
    <citation type="journal article" date="2011" name="Nat. Genet.">
        <title>The genome of the mesopolyploid crop species Brassica rapa.</title>
        <authorList>
            <consortium name="Brassica rapa Genome Sequencing Project Consortium"/>
            <person name="Wang X."/>
            <person name="Wang H."/>
            <person name="Wang J."/>
            <person name="Sun R."/>
            <person name="Wu J."/>
            <person name="Liu S."/>
            <person name="Bai Y."/>
            <person name="Mun J.H."/>
            <person name="Bancroft I."/>
            <person name="Cheng F."/>
            <person name="Huang S."/>
            <person name="Li X."/>
            <person name="Hua W."/>
            <person name="Wang J."/>
            <person name="Wang X."/>
            <person name="Freeling M."/>
            <person name="Pires J.C."/>
            <person name="Paterson A.H."/>
            <person name="Chalhoub B."/>
            <person name="Wang B."/>
            <person name="Hayward A."/>
            <person name="Sharpe A.G."/>
            <person name="Park B.S."/>
            <person name="Weisshaar B."/>
            <person name="Liu B."/>
            <person name="Li B."/>
            <person name="Liu B."/>
            <person name="Tong C."/>
            <person name="Song C."/>
            <person name="Duran C."/>
            <person name="Peng C."/>
            <person name="Geng C."/>
            <person name="Koh C."/>
            <person name="Lin C."/>
            <person name="Edwards D."/>
            <person name="Mu D."/>
            <person name="Shen D."/>
            <person name="Soumpourou E."/>
            <person name="Li F."/>
            <person name="Fraser F."/>
            <person name="Conant G."/>
            <person name="Lassalle G."/>
            <person name="King G.J."/>
            <person name="Bonnema G."/>
            <person name="Tang H."/>
            <person name="Wang H."/>
            <person name="Belcram H."/>
            <person name="Zhou H."/>
            <person name="Hirakawa H."/>
            <person name="Abe H."/>
            <person name="Guo H."/>
            <person name="Wang H."/>
            <person name="Jin H."/>
            <person name="Parkin I.A."/>
            <person name="Batley J."/>
            <person name="Kim J.S."/>
            <person name="Just J."/>
            <person name="Li J."/>
            <person name="Xu J."/>
            <person name="Deng J."/>
            <person name="Kim J.A."/>
            <person name="Li J."/>
            <person name="Yu J."/>
            <person name="Meng J."/>
            <person name="Wang J."/>
            <person name="Min J."/>
            <person name="Poulain J."/>
            <person name="Wang J."/>
            <person name="Hatakeyama K."/>
            <person name="Wu K."/>
            <person name="Wang L."/>
            <person name="Fang L."/>
            <person name="Trick M."/>
            <person name="Links M.G."/>
            <person name="Zhao M."/>
            <person name="Jin M."/>
            <person name="Ramchiary N."/>
            <person name="Drou N."/>
            <person name="Berkman P.J."/>
            <person name="Cai Q."/>
            <person name="Huang Q."/>
            <person name="Li R."/>
            <person name="Tabata S."/>
            <person name="Cheng S."/>
            <person name="Zhang S."/>
            <person name="Zhang S."/>
            <person name="Huang S."/>
            <person name="Sato S."/>
            <person name="Sun S."/>
            <person name="Kwon S.J."/>
            <person name="Choi S.R."/>
            <person name="Lee T.H."/>
            <person name="Fan W."/>
            <person name="Zhao X."/>
            <person name="Tan X."/>
            <person name="Xu X."/>
            <person name="Wang Y."/>
            <person name="Qiu Y."/>
            <person name="Yin Y."/>
            <person name="Li Y."/>
            <person name="Du Y."/>
            <person name="Liao Y."/>
            <person name="Lim Y."/>
            <person name="Narusaka Y."/>
            <person name="Wang Y."/>
            <person name="Wang Z."/>
            <person name="Li Z."/>
            <person name="Wang Z."/>
            <person name="Xiong Z."/>
            <person name="Zhang Z."/>
        </authorList>
    </citation>
    <scope>NUCLEOTIDE SEQUENCE [LARGE SCALE GENOMIC DNA]</scope>
    <source>
        <strain evidence="3 4">cv. Chiifu-401-42</strain>
    </source>
</reference>
<organism evidence="3 4">
    <name type="scientific">Brassica campestris</name>
    <name type="common">Field mustard</name>
    <dbReference type="NCBI Taxonomy" id="3711"/>
    <lineage>
        <taxon>Eukaryota</taxon>
        <taxon>Viridiplantae</taxon>
        <taxon>Streptophyta</taxon>
        <taxon>Embryophyta</taxon>
        <taxon>Tracheophyta</taxon>
        <taxon>Spermatophyta</taxon>
        <taxon>Magnoliopsida</taxon>
        <taxon>eudicotyledons</taxon>
        <taxon>Gunneridae</taxon>
        <taxon>Pentapetalae</taxon>
        <taxon>rosids</taxon>
        <taxon>malvids</taxon>
        <taxon>Brassicales</taxon>
        <taxon>Brassicaceae</taxon>
        <taxon>Brassiceae</taxon>
        <taxon>Brassica</taxon>
    </lineage>
</organism>
<evidence type="ECO:0000313" key="3">
    <source>
        <dbReference type="EnsemblPlants" id="Bra012947.1-P"/>
    </source>
</evidence>
<keyword evidence="4" id="KW-1185">Reference proteome</keyword>
<dbReference type="eggNOG" id="KOG2160">
    <property type="taxonomic scope" value="Eukaryota"/>
</dbReference>
<name>M4D8Y7_BRACM</name>
<evidence type="ECO:0000313" key="4">
    <source>
        <dbReference type="Proteomes" id="UP000011750"/>
    </source>
</evidence>
<feature type="domain" description="STI1" evidence="2">
    <location>
        <begin position="83"/>
        <end position="122"/>
    </location>
</feature>
<dbReference type="AlphaFoldDB" id="M4D8Y7"/>